<organism evidence="2 3">
    <name type="scientific">Paxillus rubicundulus Ve08.2h10</name>
    <dbReference type="NCBI Taxonomy" id="930991"/>
    <lineage>
        <taxon>Eukaryota</taxon>
        <taxon>Fungi</taxon>
        <taxon>Dikarya</taxon>
        <taxon>Basidiomycota</taxon>
        <taxon>Agaricomycotina</taxon>
        <taxon>Agaricomycetes</taxon>
        <taxon>Agaricomycetidae</taxon>
        <taxon>Boletales</taxon>
        <taxon>Paxilineae</taxon>
        <taxon>Paxillaceae</taxon>
        <taxon>Paxillus</taxon>
    </lineage>
</organism>
<gene>
    <name evidence="2" type="ORF">PAXRUDRAFT_36623</name>
</gene>
<evidence type="ECO:0000256" key="1">
    <source>
        <dbReference type="SAM" id="MobiDB-lite"/>
    </source>
</evidence>
<sequence length="608" mass="66953">MYSAQVNQLQGHPGGTPNLIQMGGNQTGNTQLSPLCLGLDVDHNQAGMHDDVFTSGSLRGGSQQHAAQNVKTSIHDDVFASGRAGTQHHASQNMRVSGEGTFRSFNQLHKGPTDDRSPLSPSDSNMRQSSYPYHDQGNSLSMPTHTGSQPGMLHGNFNGGFSAGSQANHLPGSRGHTPFVFGDQGSRQPTHPHTNLSQCPYSCSSTGSLDGYPQEQQDHIISQLIAEVKHLAEAVNQHTAVNEDLKRANKELTQCLASTEYNIAAVRADITQMDTKTKQPSKTGVNDHPTVKWLIHPLFSDLCSIEQSLEKGEWAFALGNVQPLQNGKPYEVQVLGDKARPVWHLKWQGTVDGIVNARFIKEVAYMIWTNEKNTPNQGEIDDESYHMDIIIECAKTYFRNIHKQVSDQANPVKMVKVEANLIMGHHCARCAGVTKMCHKAATILESEKPEMVDAVGLIDTDFCTDHISYNEETLRVSMGVGYEWRSVDTSYVAFLCYLTLKAAKMSTDIQPVPAAEARRTIANKHAKRTFDVPPSMLSHKGPQLRKKPEPTIPVLPMVDPKCWLAGFHSTLGPADLLDKDVAYLKELEDWNNKVTTVGTDDADDEDDN</sequence>
<dbReference type="AlphaFoldDB" id="A0A0D0DCX3"/>
<keyword evidence="3" id="KW-1185">Reference proteome</keyword>
<name>A0A0D0DCX3_9AGAM</name>
<evidence type="ECO:0000313" key="2">
    <source>
        <dbReference type="EMBL" id="KIK78504.1"/>
    </source>
</evidence>
<dbReference type="InParanoid" id="A0A0D0DCX3"/>
<feature type="region of interest" description="Disordered" evidence="1">
    <location>
        <begin position="532"/>
        <end position="551"/>
    </location>
</feature>
<accession>A0A0D0DCX3</accession>
<dbReference type="HOGENOM" id="CLU_481548_0_0_1"/>
<proteinExistence type="predicted"/>
<dbReference type="EMBL" id="KN826569">
    <property type="protein sequence ID" value="KIK78504.1"/>
    <property type="molecule type" value="Genomic_DNA"/>
</dbReference>
<feature type="compositionally biased region" description="Polar residues" evidence="1">
    <location>
        <begin position="185"/>
        <end position="195"/>
    </location>
</feature>
<reference evidence="2 3" key="1">
    <citation type="submission" date="2014-04" db="EMBL/GenBank/DDBJ databases">
        <authorList>
            <consortium name="DOE Joint Genome Institute"/>
            <person name="Kuo A."/>
            <person name="Kohler A."/>
            <person name="Jargeat P."/>
            <person name="Nagy L.G."/>
            <person name="Floudas D."/>
            <person name="Copeland A."/>
            <person name="Barry K.W."/>
            <person name="Cichocki N."/>
            <person name="Veneault-Fourrey C."/>
            <person name="LaButti K."/>
            <person name="Lindquist E.A."/>
            <person name="Lipzen A."/>
            <person name="Lundell T."/>
            <person name="Morin E."/>
            <person name="Murat C."/>
            <person name="Sun H."/>
            <person name="Tunlid A."/>
            <person name="Henrissat B."/>
            <person name="Grigoriev I.V."/>
            <person name="Hibbett D.S."/>
            <person name="Martin F."/>
            <person name="Nordberg H.P."/>
            <person name="Cantor M.N."/>
            <person name="Hua S.X."/>
        </authorList>
    </citation>
    <scope>NUCLEOTIDE SEQUENCE [LARGE SCALE GENOMIC DNA]</scope>
    <source>
        <strain evidence="2 3">Ve08.2h10</strain>
    </source>
</reference>
<feature type="region of interest" description="Disordered" evidence="1">
    <location>
        <begin position="104"/>
        <end position="195"/>
    </location>
</feature>
<feature type="compositionally biased region" description="Polar residues" evidence="1">
    <location>
        <begin position="1"/>
        <end position="10"/>
    </location>
</feature>
<feature type="compositionally biased region" description="Polar residues" evidence="1">
    <location>
        <begin position="119"/>
        <end position="149"/>
    </location>
</feature>
<feature type="region of interest" description="Disordered" evidence="1">
    <location>
        <begin position="1"/>
        <end position="20"/>
    </location>
</feature>
<reference evidence="3" key="2">
    <citation type="submission" date="2015-01" db="EMBL/GenBank/DDBJ databases">
        <title>Evolutionary Origins and Diversification of the Mycorrhizal Mutualists.</title>
        <authorList>
            <consortium name="DOE Joint Genome Institute"/>
            <consortium name="Mycorrhizal Genomics Consortium"/>
            <person name="Kohler A."/>
            <person name="Kuo A."/>
            <person name="Nagy L.G."/>
            <person name="Floudas D."/>
            <person name="Copeland A."/>
            <person name="Barry K.W."/>
            <person name="Cichocki N."/>
            <person name="Veneault-Fourrey C."/>
            <person name="LaButti K."/>
            <person name="Lindquist E.A."/>
            <person name="Lipzen A."/>
            <person name="Lundell T."/>
            <person name="Morin E."/>
            <person name="Murat C."/>
            <person name="Riley R."/>
            <person name="Ohm R."/>
            <person name="Sun H."/>
            <person name="Tunlid A."/>
            <person name="Henrissat B."/>
            <person name="Grigoriev I.V."/>
            <person name="Hibbett D.S."/>
            <person name="Martin F."/>
        </authorList>
    </citation>
    <scope>NUCLEOTIDE SEQUENCE [LARGE SCALE GENOMIC DNA]</scope>
    <source>
        <strain evidence="3">Ve08.2h10</strain>
    </source>
</reference>
<evidence type="ECO:0000313" key="3">
    <source>
        <dbReference type="Proteomes" id="UP000054538"/>
    </source>
</evidence>
<dbReference type="Proteomes" id="UP000054538">
    <property type="component" value="Unassembled WGS sequence"/>
</dbReference>
<protein>
    <submittedName>
        <fullName evidence="2">Uncharacterized protein</fullName>
    </submittedName>
</protein>
<dbReference type="OrthoDB" id="2631297at2759"/>